<protein>
    <recommendedName>
        <fullName evidence="6">Flavin-containing monooxygenase</fullName>
        <ecNumber evidence="6">1.-.-.-</ecNumber>
    </recommendedName>
</protein>
<evidence type="ECO:0000313" key="7">
    <source>
        <dbReference type="EnsemblPlants" id="Zm00001eb135440_P001"/>
    </source>
</evidence>
<evidence type="ECO:0000256" key="3">
    <source>
        <dbReference type="ARBA" id="ARBA00022827"/>
    </source>
</evidence>
<comment type="catalytic activity">
    <reaction evidence="5">
        <text>indole-3-pyruvate + NADPH + O2 + H(+) = (indol-3-yl)acetate + CO2 + NADP(+) + H2O</text>
        <dbReference type="Rhea" id="RHEA:34331"/>
        <dbReference type="ChEBI" id="CHEBI:15377"/>
        <dbReference type="ChEBI" id="CHEBI:15378"/>
        <dbReference type="ChEBI" id="CHEBI:15379"/>
        <dbReference type="ChEBI" id="CHEBI:16526"/>
        <dbReference type="ChEBI" id="CHEBI:17640"/>
        <dbReference type="ChEBI" id="CHEBI:30854"/>
        <dbReference type="ChEBI" id="CHEBI:57783"/>
        <dbReference type="ChEBI" id="CHEBI:58349"/>
        <dbReference type="EC" id="1.14.13.168"/>
    </reaction>
</comment>
<sequence length="518" mass="58405">MDHHFTEIEGKMAHEPLAHSSTFSDETKDKMEHDSLVYSPRSIARATTTGIPVGDQGVAVLRGPLIVGAGPAGLACAALLTMLYIPYVLLERDVCVASMWHRRTYRRLCLHLPKRYCELPLMHFPRTYPTYPTRQQFLVYLNEYMRAFGIRPFFSLEVVAAEYNGEYWCVRTKDVIPTGTLNGQSGEESIREYRSKWLIVATGENAEPVVPDMPGIHNFKGQVMHSCDYRSGESFQGKKVLVVGCGNSGMEVSLDLANHNVHTSMAVRRSGHVLPREVMGISTFSLSVWLLKFLRVQIVDRILLLLAWFILGDTAQIGIPRPSMGPMELKQVSGKTPVLDVGTIAQIKSGNIKVFPAIRSFQEYGVEFTNGRIESFDVVILATGYKSNVPYWLKENEFFSQQSGFPNKPNEWKGKDGLYAAGFSRRGLLGLLDLRVDPPWDLGYMGGSASVQGRSPWPRDGILPRASRPWGIRTVLYRRERRKPPRILAIGKLWSRVWGAPRDRCYSLVNQIWPRTAK</sequence>
<dbReference type="EC" id="1.-.-.-" evidence="6"/>
<comment type="similarity">
    <text evidence="1 6">Belongs to the FMO family.</text>
</comment>
<keyword evidence="2 6" id="KW-0285">Flavoprotein</keyword>
<dbReference type="InterPro" id="IPR050982">
    <property type="entry name" value="Auxin_biosynth/cation_transpt"/>
</dbReference>
<accession>A0A804N4Y8</accession>
<dbReference type="AlphaFoldDB" id="A0A804N4Y8"/>
<reference evidence="7" key="3">
    <citation type="submission" date="2021-05" db="UniProtKB">
        <authorList>
            <consortium name="EnsemblPlants"/>
        </authorList>
    </citation>
    <scope>IDENTIFICATION</scope>
    <source>
        <strain evidence="7">cv. B73</strain>
    </source>
</reference>
<dbReference type="GO" id="GO:0004497">
    <property type="term" value="F:monooxygenase activity"/>
    <property type="evidence" value="ECO:0000318"/>
    <property type="project" value="GO_Central"/>
</dbReference>
<dbReference type="PANTHER" id="PTHR43539">
    <property type="entry name" value="FLAVIN-BINDING MONOOXYGENASE-LIKE PROTEIN (AFU_ORTHOLOGUE AFUA_4G09220)"/>
    <property type="match status" value="1"/>
</dbReference>
<dbReference type="Gramene" id="Zm00001eb135440_T001">
    <property type="protein sequence ID" value="Zm00001eb135440_P001"/>
    <property type="gene ID" value="Zm00001eb135440"/>
</dbReference>
<dbReference type="GO" id="GO:0050660">
    <property type="term" value="F:flavin adenine dinucleotide binding"/>
    <property type="evidence" value="ECO:0000318"/>
    <property type="project" value="GO_Central"/>
</dbReference>
<dbReference type="SUPFAM" id="SSF51905">
    <property type="entry name" value="FAD/NAD(P)-binding domain"/>
    <property type="match status" value="2"/>
</dbReference>
<keyword evidence="4 6" id="KW-0560">Oxidoreductase</keyword>
<keyword evidence="8" id="KW-1185">Reference proteome</keyword>
<proteinExistence type="inferred from homology"/>
<dbReference type="PRINTS" id="PR00411">
    <property type="entry name" value="PNDRDTASEI"/>
</dbReference>
<dbReference type="GO" id="GO:0050661">
    <property type="term" value="F:NADP binding"/>
    <property type="evidence" value="ECO:0007669"/>
    <property type="project" value="InterPro"/>
</dbReference>
<dbReference type="GO" id="GO:0009851">
    <property type="term" value="P:auxin biosynthetic process"/>
    <property type="evidence" value="ECO:0000318"/>
    <property type="project" value="GO_Central"/>
</dbReference>
<evidence type="ECO:0000256" key="6">
    <source>
        <dbReference type="RuleBase" id="RU361177"/>
    </source>
</evidence>
<keyword evidence="6" id="KW-0503">Monooxygenase</keyword>
<evidence type="ECO:0000256" key="1">
    <source>
        <dbReference type="ARBA" id="ARBA00009183"/>
    </source>
</evidence>
<dbReference type="Pfam" id="PF00743">
    <property type="entry name" value="FMO-like"/>
    <property type="match status" value="1"/>
</dbReference>
<evidence type="ECO:0000256" key="2">
    <source>
        <dbReference type="ARBA" id="ARBA00022630"/>
    </source>
</evidence>
<dbReference type="PRINTS" id="PR00368">
    <property type="entry name" value="FADPNR"/>
</dbReference>
<organism evidence="7 8">
    <name type="scientific">Zea mays</name>
    <name type="common">Maize</name>
    <dbReference type="NCBI Taxonomy" id="4577"/>
    <lineage>
        <taxon>Eukaryota</taxon>
        <taxon>Viridiplantae</taxon>
        <taxon>Streptophyta</taxon>
        <taxon>Embryophyta</taxon>
        <taxon>Tracheophyta</taxon>
        <taxon>Spermatophyta</taxon>
        <taxon>Magnoliopsida</taxon>
        <taxon>Liliopsida</taxon>
        <taxon>Poales</taxon>
        <taxon>Poaceae</taxon>
        <taxon>PACMAD clade</taxon>
        <taxon>Panicoideae</taxon>
        <taxon>Andropogonodae</taxon>
        <taxon>Andropogoneae</taxon>
        <taxon>Tripsacinae</taxon>
        <taxon>Zea</taxon>
    </lineage>
</organism>
<name>A0A804N4Y8_MAIZE</name>
<dbReference type="GO" id="GO:0103075">
    <property type="term" value="F:indole-3-pyruvate monooxygenase activity"/>
    <property type="evidence" value="ECO:0007669"/>
    <property type="project" value="UniProtKB-EC"/>
</dbReference>
<dbReference type="Gene3D" id="3.50.50.60">
    <property type="entry name" value="FAD/NAD(P)-binding domain"/>
    <property type="match status" value="1"/>
</dbReference>
<evidence type="ECO:0000313" key="8">
    <source>
        <dbReference type="Proteomes" id="UP000007305"/>
    </source>
</evidence>
<dbReference type="InterPro" id="IPR020946">
    <property type="entry name" value="Flavin_mOase-like"/>
</dbReference>
<keyword evidence="3 6" id="KW-0274">FAD</keyword>
<dbReference type="OrthoDB" id="66881at2759"/>
<dbReference type="Proteomes" id="UP000007305">
    <property type="component" value="Chromosome 3"/>
</dbReference>
<dbReference type="InParanoid" id="A0A804N4Y8"/>
<evidence type="ECO:0000256" key="4">
    <source>
        <dbReference type="ARBA" id="ARBA00023002"/>
    </source>
</evidence>
<comment type="cofactor">
    <cofactor evidence="6">
        <name>FAD</name>
        <dbReference type="ChEBI" id="CHEBI:57692"/>
    </cofactor>
</comment>
<dbReference type="EnsemblPlants" id="Zm00001eb135440_T001">
    <property type="protein sequence ID" value="Zm00001eb135440_P001"/>
    <property type="gene ID" value="Zm00001eb135440"/>
</dbReference>
<reference evidence="8" key="1">
    <citation type="submission" date="2015-12" db="EMBL/GenBank/DDBJ databases">
        <title>Update maize B73 reference genome by single molecule sequencing technologies.</title>
        <authorList>
            <consortium name="Maize Genome Sequencing Project"/>
            <person name="Ware D."/>
        </authorList>
    </citation>
    <scope>NUCLEOTIDE SEQUENCE [LARGE SCALE GENOMIC DNA]</scope>
    <source>
        <strain evidence="8">cv. B73</strain>
    </source>
</reference>
<evidence type="ECO:0000256" key="5">
    <source>
        <dbReference type="ARBA" id="ARBA00047707"/>
    </source>
</evidence>
<dbReference type="GO" id="GO:0004499">
    <property type="term" value="F:N,N-dimethylaniline monooxygenase activity"/>
    <property type="evidence" value="ECO:0007669"/>
    <property type="project" value="InterPro"/>
</dbReference>
<dbReference type="InterPro" id="IPR036188">
    <property type="entry name" value="FAD/NAD-bd_sf"/>
</dbReference>
<dbReference type="PANTHER" id="PTHR43539:SF48">
    <property type="entry name" value="FLAVIN-CONTAINING MONOOXYGENASE"/>
    <property type="match status" value="1"/>
</dbReference>
<reference evidence="7" key="2">
    <citation type="submission" date="2019-07" db="EMBL/GenBank/DDBJ databases">
        <authorList>
            <person name="Seetharam A."/>
            <person name="Woodhouse M."/>
            <person name="Cannon E."/>
        </authorList>
    </citation>
    <scope>NUCLEOTIDE SEQUENCE [LARGE SCALE GENOMIC DNA]</scope>
    <source>
        <strain evidence="7">cv. B73</strain>
    </source>
</reference>
<gene>
    <name evidence="7" type="primary">LOC100283420</name>
</gene>